<reference evidence="1 2" key="1">
    <citation type="journal article" date="2022" name="New Phytol.">
        <title>Ecological generalism drives hyperdiversity of secondary metabolite gene clusters in xylarialean endophytes.</title>
        <authorList>
            <person name="Franco M.E.E."/>
            <person name="Wisecaver J.H."/>
            <person name="Arnold A.E."/>
            <person name="Ju Y.M."/>
            <person name="Slot J.C."/>
            <person name="Ahrendt S."/>
            <person name="Moore L.P."/>
            <person name="Eastman K.E."/>
            <person name="Scott K."/>
            <person name="Konkel Z."/>
            <person name="Mondo S.J."/>
            <person name="Kuo A."/>
            <person name="Hayes R.D."/>
            <person name="Haridas S."/>
            <person name="Andreopoulos B."/>
            <person name="Riley R."/>
            <person name="LaButti K."/>
            <person name="Pangilinan J."/>
            <person name="Lipzen A."/>
            <person name="Amirebrahimi M."/>
            <person name="Yan J."/>
            <person name="Adam C."/>
            <person name="Keymanesh K."/>
            <person name="Ng V."/>
            <person name="Louie K."/>
            <person name="Northen T."/>
            <person name="Drula E."/>
            <person name="Henrissat B."/>
            <person name="Hsieh H.M."/>
            <person name="Youens-Clark K."/>
            <person name="Lutzoni F."/>
            <person name="Miadlikowska J."/>
            <person name="Eastwood D.C."/>
            <person name="Hamelin R.C."/>
            <person name="Grigoriev I.V."/>
            <person name="U'Ren J.M."/>
        </authorList>
    </citation>
    <scope>NUCLEOTIDE SEQUENCE [LARGE SCALE GENOMIC DNA]</scope>
    <source>
        <strain evidence="1 2">CBS 119005</strain>
    </source>
</reference>
<name>A0ACB9Z7T7_9PEZI</name>
<keyword evidence="2" id="KW-1185">Reference proteome</keyword>
<comment type="caution">
    <text evidence="1">The sequence shown here is derived from an EMBL/GenBank/DDBJ whole genome shotgun (WGS) entry which is preliminary data.</text>
</comment>
<dbReference type="Proteomes" id="UP001497700">
    <property type="component" value="Unassembled WGS sequence"/>
</dbReference>
<evidence type="ECO:0000313" key="2">
    <source>
        <dbReference type="Proteomes" id="UP001497700"/>
    </source>
</evidence>
<protein>
    <submittedName>
        <fullName evidence="1">FAD binding domain protein</fullName>
    </submittedName>
</protein>
<proteinExistence type="predicted"/>
<dbReference type="EMBL" id="MU393450">
    <property type="protein sequence ID" value="KAI4867134.1"/>
    <property type="molecule type" value="Genomic_DNA"/>
</dbReference>
<organism evidence="1 2">
    <name type="scientific">Hypoxylon rubiginosum</name>
    <dbReference type="NCBI Taxonomy" id="110542"/>
    <lineage>
        <taxon>Eukaryota</taxon>
        <taxon>Fungi</taxon>
        <taxon>Dikarya</taxon>
        <taxon>Ascomycota</taxon>
        <taxon>Pezizomycotina</taxon>
        <taxon>Sordariomycetes</taxon>
        <taxon>Xylariomycetidae</taxon>
        <taxon>Xylariales</taxon>
        <taxon>Hypoxylaceae</taxon>
        <taxon>Hypoxylon</taxon>
    </lineage>
</organism>
<sequence length="504" mass="55390">MSNQKSPFRVIVVGAGVAGLTASHCLQRAGIDHVVLEKHKEAVPTEGASITIYPQVVRILHQIGCGEAIIKASVPHDQLVTRRPDGSVLGSTPFFGFVKENHGADLLPLERREFLQILYDNLPDKSPIKTKCIIKDIKESTDGVEVVMSDGSVEKGDIVLGVDGVYSMVRGIMWHHANKATPGLITEKEKASFKTHWKCLVGIGPPEPSLGASDLTVTHDTRYSFEIVAQPHCTFFFVYFYLDEPFKSPNRVHYTDQDAEALAASVADHPLTESCTFGRLWNNRVRSTLVSSEEGVLDHWYHGRIVLAGDAIHKMTPNIALGGNAAIESVVSLCNHLHRTLAKHNGAKPGLAALTDAFAGYQAERMERVKYAIKISGIATRIQAMTSPLYKFLAWVSPLLPERGAPDQVGEYIRGSPKIGYLSSKGLPSGRLPWKDEEAEEERKKKLAARQVSGKLDTKQVLKAGHLLQMMSVSVAVVMLVSAARYVPFVSEYNAQQLLSWVRV</sequence>
<accession>A0ACB9Z7T7</accession>
<gene>
    <name evidence="1" type="ORF">F4820DRAFT_446296</name>
</gene>
<evidence type="ECO:0000313" key="1">
    <source>
        <dbReference type="EMBL" id="KAI4867134.1"/>
    </source>
</evidence>